<dbReference type="GO" id="GO:0005634">
    <property type="term" value="C:nucleus"/>
    <property type="evidence" value="ECO:0007669"/>
    <property type="project" value="TreeGrafter"/>
</dbReference>
<dbReference type="InterPro" id="IPR046342">
    <property type="entry name" value="CBS_dom_sf"/>
</dbReference>
<feature type="region of interest" description="Disordered" evidence="5">
    <location>
        <begin position="991"/>
        <end position="1047"/>
    </location>
</feature>
<dbReference type="GO" id="GO:0019901">
    <property type="term" value="F:protein kinase binding"/>
    <property type="evidence" value="ECO:0007669"/>
    <property type="project" value="TreeGrafter"/>
</dbReference>
<evidence type="ECO:0000313" key="9">
    <source>
        <dbReference type="Proteomes" id="UP001187682"/>
    </source>
</evidence>
<organism evidence="8 9">
    <name type="scientific">Cephalotrichum gorgonifer</name>
    <dbReference type="NCBI Taxonomy" id="2041049"/>
    <lineage>
        <taxon>Eukaryota</taxon>
        <taxon>Fungi</taxon>
        <taxon>Dikarya</taxon>
        <taxon>Ascomycota</taxon>
        <taxon>Pezizomycotina</taxon>
        <taxon>Sordariomycetes</taxon>
        <taxon>Hypocreomycetidae</taxon>
        <taxon>Microascales</taxon>
        <taxon>Microascaceae</taxon>
        <taxon>Cephalotrichum</taxon>
    </lineage>
</organism>
<dbReference type="PROSITE" id="PS51371">
    <property type="entry name" value="CBS"/>
    <property type="match status" value="2"/>
</dbReference>
<dbReference type="Proteomes" id="UP001187682">
    <property type="component" value="Unassembled WGS sequence"/>
</dbReference>
<keyword evidence="3 4" id="KW-0129">CBS domain</keyword>
<dbReference type="SMART" id="SM00116">
    <property type="entry name" value="CBS"/>
    <property type="match status" value="4"/>
</dbReference>
<name>A0AAE8N5Z6_9PEZI</name>
<feature type="compositionally biased region" description="Low complexity" evidence="5">
    <location>
        <begin position="33"/>
        <end position="46"/>
    </location>
</feature>
<evidence type="ECO:0000256" key="5">
    <source>
        <dbReference type="SAM" id="MobiDB-lite"/>
    </source>
</evidence>
<feature type="compositionally biased region" description="Polar residues" evidence="5">
    <location>
        <begin position="1236"/>
        <end position="1245"/>
    </location>
</feature>
<evidence type="ECO:0000259" key="7">
    <source>
        <dbReference type="PROSITE" id="PS51371"/>
    </source>
</evidence>
<dbReference type="PANTHER" id="PTHR13780">
    <property type="entry name" value="AMP-ACTIVATED PROTEIN KINASE, GAMMA REGULATORY SUBUNIT"/>
    <property type="match status" value="1"/>
</dbReference>
<evidence type="ECO:0000256" key="3">
    <source>
        <dbReference type="ARBA" id="ARBA00023122"/>
    </source>
</evidence>
<feature type="domain" description="CBS" evidence="7">
    <location>
        <begin position="332"/>
        <end position="391"/>
    </location>
</feature>
<feature type="compositionally biased region" description="Low complexity" evidence="5">
    <location>
        <begin position="1141"/>
        <end position="1163"/>
    </location>
</feature>
<dbReference type="Gene3D" id="3.10.580.10">
    <property type="entry name" value="CBS-domain"/>
    <property type="match status" value="2"/>
</dbReference>
<feature type="compositionally biased region" description="Polar residues" evidence="5">
    <location>
        <begin position="1"/>
        <end position="21"/>
    </location>
</feature>
<evidence type="ECO:0000256" key="4">
    <source>
        <dbReference type="PROSITE-ProRule" id="PRU00703"/>
    </source>
</evidence>
<dbReference type="SMART" id="SM00324">
    <property type="entry name" value="RhoGAP"/>
    <property type="match status" value="1"/>
</dbReference>
<dbReference type="InterPro" id="IPR000198">
    <property type="entry name" value="RhoGAP_dom"/>
</dbReference>
<feature type="compositionally biased region" description="Basic and acidic residues" evidence="5">
    <location>
        <begin position="1019"/>
        <end position="1029"/>
    </location>
</feature>
<evidence type="ECO:0000256" key="1">
    <source>
        <dbReference type="ARBA" id="ARBA00006750"/>
    </source>
</evidence>
<reference evidence="8" key="1">
    <citation type="submission" date="2018-03" db="EMBL/GenBank/DDBJ databases">
        <authorList>
            <person name="Guldener U."/>
        </authorList>
    </citation>
    <scope>NUCLEOTIDE SEQUENCE</scope>
</reference>
<feature type="region of interest" description="Disordered" evidence="5">
    <location>
        <begin position="865"/>
        <end position="952"/>
    </location>
</feature>
<feature type="compositionally biased region" description="Pro residues" evidence="5">
    <location>
        <begin position="79"/>
        <end position="89"/>
    </location>
</feature>
<dbReference type="CDD" id="cd04618">
    <property type="entry name" value="CBS_euAMPK_gamma-like_repeat1"/>
    <property type="match status" value="1"/>
</dbReference>
<comment type="caution">
    <text evidence="8">The sequence shown here is derived from an EMBL/GenBank/DDBJ whole genome shotgun (WGS) entry which is preliminary data.</text>
</comment>
<feature type="region of interest" description="Disordered" evidence="5">
    <location>
        <begin position="1"/>
        <end position="150"/>
    </location>
</feature>
<proteinExistence type="inferred from homology"/>
<dbReference type="InterPro" id="IPR008936">
    <property type="entry name" value="Rho_GTPase_activation_prot"/>
</dbReference>
<sequence length="1383" mass="150107">MSGETKGSSGTDAANNASINPSPDVAVRNLDIGASDGSDSPAASSSTQNQQAHSHHRNDSRDKSSRHRTTPSGAHDEPNPGPASQPPAPLATAPAPAARPQSSSTTPPGNGHGLPFVKPSSYLRRKPATTPAGPLPRRTMAEKPALSPLDRDQMQGLRAIREFLKVRTSYDVLPLSFRLIVLDTSLLIKKSLNILIQNNIVSAPLWDTKTSTFAGLLTSTDYINVIQYYCQFPGEINQLDQFRLTSLRDIEKAIGVAPLETVSCNPMRPLYEACRQMLKTRARRIPLIDTDDETGRETVVSVITQYRILKFIAVNNEHNTVLMKKSVKDIGLGTYSNLTTARMDSTVLEVVHLMVQNNISCIPIVDEKNRLLNAFEAVDIIPCIRGGVYEELSSTIGEALCKRSDDAPGIYTCTEDDRLDSIFDTIRMSRLHRLIVVDDDNRLKGETATINFRVSSIGNDVDDRLEFVHEYNRLARNHNVRLLKVENFKPESNPVRPISQTKSSETLLAARRLTLQTPPTPSPPRGWISRLFRNVSGHARNSSTAKNERGERMGHKRSLSDMATHITKRDQPKEVTLEESIRICGKSLMYLPPEYAPAPLVVPTSIRATAHYLIQNAANASGVFRVPGSVRMVNALYDHYYFTDKDGSAGISRTVRSVSLPTHMTFSIHDVASTFKRFLSILPGGILGSLEVFDAFVAIHSQVRSNPQYRHATKARLIALAVGTVQSHLNRELICAVFGLLAFLVSAAEASAVDSNESGGDTAPPNKMSYEGFGIVFGPLLVGDLLSSHNTKLADPADGLFLFPATPPMSKKEKQQRTLETQMKSRALAVDKVWVANEVATMIIRHWKEAVEYMRGYGVLRPNRKASNLGQVPGPSQRVPGLSSSLSEPLISCPQEDHRLGSSGPEPGSTSIQHHMPRSRGSGNVDVKKTRSDTPARDDPSTSLSPRRSAPLLSLGLEVPPYIPKPRMSSGGILLGDHQQATSLARCRESSIRVVSGQGVHSRMGLSDPDDEDAQDGSQEGRVRIKAKDGAGPLDEGMGKAQTDQGSNCGSNALIPEGKGPDCGAGGIPSRDSVSSPLVREAGDVANRAQERLGNLNYRYTYNYPLPPKHTEYTAYKPPVPSNLRGTENTGMEPRPLMNHNAGVNGVNGGSAVEGRVSGSSSSDSRDVPRHPRDALDLSHLPRNSLSGCLATPLERMPLLSEDSFLDGFISQSSAVASGTRKQGIEEEASRKRLTEQVNSYSSSDDQVREASRCGSSRSGSCLVGPRNSEASKRASSDIWLEGVAEGWIDDHLPSETGAYKAGRDDSNVQSEVSSRKREYLTTTSWGIPAGHPSMLQELLSNLPHDDEVASGESRRLSLSTGDDKTGTRGGTDGRLDGVPGTE</sequence>
<dbReference type="CDD" id="cd00159">
    <property type="entry name" value="RhoGAP"/>
    <property type="match status" value="1"/>
</dbReference>
<protein>
    <submittedName>
        <fullName evidence="8">Uncharacterized protein</fullName>
    </submittedName>
</protein>
<dbReference type="Gene3D" id="1.10.555.10">
    <property type="entry name" value="Rho GTPase activation protein"/>
    <property type="match status" value="1"/>
</dbReference>
<dbReference type="PANTHER" id="PTHR13780:SF35">
    <property type="entry name" value="LD22662P"/>
    <property type="match status" value="1"/>
</dbReference>
<keyword evidence="9" id="KW-1185">Reference proteome</keyword>
<feature type="region of interest" description="Disordered" evidence="5">
    <location>
        <begin position="1344"/>
        <end position="1383"/>
    </location>
</feature>
<accession>A0AAE8N5Z6</accession>
<dbReference type="SUPFAM" id="SSF54631">
    <property type="entry name" value="CBS-domain pair"/>
    <property type="match status" value="2"/>
</dbReference>
<feature type="domain" description="CBS" evidence="7">
    <location>
        <begin position="256"/>
        <end position="320"/>
    </location>
</feature>
<feature type="region of interest" description="Disordered" evidence="5">
    <location>
        <begin position="1216"/>
        <end position="1269"/>
    </location>
</feature>
<gene>
    <name evidence="8" type="ORF">DNG_09590</name>
</gene>
<feature type="compositionally biased region" description="Basic and acidic residues" evidence="5">
    <location>
        <begin position="926"/>
        <end position="940"/>
    </location>
</feature>
<dbReference type="GO" id="GO:0031588">
    <property type="term" value="C:nucleotide-activated protein kinase complex"/>
    <property type="evidence" value="ECO:0007669"/>
    <property type="project" value="TreeGrafter"/>
</dbReference>
<dbReference type="GO" id="GO:0016208">
    <property type="term" value="F:AMP binding"/>
    <property type="evidence" value="ECO:0007669"/>
    <property type="project" value="TreeGrafter"/>
</dbReference>
<dbReference type="CDD" id="cd04641">
    <property type="entry name" value="CBS_euAMPK_gamma-like_repeat2"/>
    <property type="match status" value="1"/>
</dbReference>
<evidence type="ECO:0000313" key="8">
    <source>
        <dbReference type="EMBL" id="SPO06896.1"/>
    </source>
</evidence>
<keyword evidence="2" id="KW-0677">Repeat</keyword>
<dbReference type="SUPFAM" id="SSF48350">
    <property type="entry name" value="GTPase activation domain, GAP"/>
    <property type="match status" value="1"/>
</dbReference>
<feature type="compositionally biased region" description="Low complexity" evidence="5">
    <location>
        <begin position="90"/>
        <end position="108"/>
    </location>
</feature>
<dbReference type="GO" id="GO:0019887">
    <property type="term" value="F:protein kinase regulator activity"/>
    <property type="evidence" value="ECO:0007669"/>
    <property type="project" value="TreeGrafter"/>
</dbReference>
<evidence type="ECO:0000256" key="2">
    <source>
        <dbReference type="ARBA" id="ARBA00022737"/>
    </source>
</evidence>
<dbReference type="EMBL" id="ONZQ02000017">
    <property type="protein sequence ID" value="SPO06896.1"/>
    <property type="molecule type" value="Genomic_DNA"/>
</dbReference>
<dbReference type="Pfam" id="PF00620">
    <property type="entry name" value="RhoGAP"/>
    <property type="match status" value="1"/>
</dbReference>
<feature type="compositionally biased region" description="Basic and acidic residues" evidence="5">
    <location>
        <begin position="1344"/>
        <end position="1376"/>
    </location>
</feature>
<dbReference type="Pfam" id="PF00571">
    <property type="entry name" value="CBS"/>
    <property type="match status" value="2"/>
</dbReference>
<feature type="compositionally biased region" description="Basic and acidic residues" evidence="5">
    <location>
        <begin position="1223"/>
        <end position="1235"/>
    </location>
</feature>
<dbReference type="InterPro" id="IPR000644">
    <property type="entry name" value="CBS_dom"/>
</dbReference>
<comment type="similarity">
    <text evidence="1">Belongs to the 5'-AMP-activated protein kinase gamma subunit family.</text>
</comment>
<feature type="domain" description="Rho-GAP" evidence="6">
    <location>
        <begin position="575"/>
        <end position="830"/>
    </location>
</feature>
<feature type="compositionally biased region" description="Low complexity" evidence="5">
    <location>
        <begin position="1253"/>
        <end position="1262"/>
    </location>
</feature>
<feature type="region of interest" description="Disordered" evidence="5">
    <location>
        <begin position="1113"/>
        <end position="1181"/>
    </location>
</feature>
<dbReference type="GO" id="GO:0005737">
    <property type="term" value="C:cytoplasm"/>
    <property type="evidence" value="ECO:0007669"/>
    <property type="project" value="TreeGrafter"/>
</dbReference>
<feature type="compositionally biased region" description="Low complexity" evidence="5">
    <location>
        <begin position="941"/>
        <end position="952"/>
    </location>
</feature>
<evidence type="ECO:0000259" key="6">
    <source>
        <dbReference type="PROSITE" id="PS50238"/>
    </source>
</evidence>
<dbReference type="GO" id="GO:0007165">
    <property type="term" value="P:signal transduction"/>
    <property type="evidence" value="ECO:0007669"/>
    <property type="project" value="InterPro"/>
</dbReference>
<dbReference type="InterPro" id="IPR050511">
    <property type="entry name" value="AMPK_gamma/SDS23_families"/>
</dbReference>
<dbReference type="PROSITE" id="PS50238">
    <property type="entry name" value="RHOGAP"/>
    <property type="match status" value="1"/>
</dbReference>
<feature type="compositionally biased region" description="Basic and acidic residues" evidence="5">
    <location>
        <begin position="1164"/>
        <end position="1177"/>
    </location>
</feature>